<evidence type="ECO:0000256" key="2">
    <source>
        <dbReference type="ARBA" id="ARBA00004760"/>
    </source>
</evidence>
<evidence type="ECO:0000256" key="8">
    <source>
        <dbReference type="ARBA" id="ARBA00022801"/>
    </source>
</evidence>
<keyword evidence="15" id="KW-0255">Endonuclease</keyword>
<sequence>MLTKPSSRLESVNRMEDLPTSIRLNVFTMNIWGMPLGLSKDRGLRINALADALKSKDYDIIALQEVWDIGDFNLIFSSVEKAMPYKYYFYSGLFGSGLGVISKWPIVETFYYKFPLNGYVHKLQHGDWLAGKGVALAQINVNGKLVNVFNTHLHAQYSVENDEYLSHRLSQAYEAGQLVRLTSAGFPLTLFLGDLNSKPTDVCLRLLVSLAGLNDSFLDRANEKNYGTNESARNSYSPKALLKTNPDGGRLDYILFKCDQNHEATALSYSFALPERIPGSDVSYSDHEAVEACIELRLKSIEPNGVDDGSDSTTESILRESIDVCERGLRQVATKIKWLKVCSLLTSAIIGILVLAQIEHDDKLSSFKWFLLYSPCFVFSTFLAADYIFNRIEFQSLCSIQNAIRVLRRSMSGNLTPGEMRKKDD</sequence>
<evidence type="ECO:0000256" key="11">
    <source>
        <dbReference type="ARBA" id="ARBA00022989"/>
    </source>
</evidence>
<keyword evidence="11" id="KW-1133">Transmembrane helix</keyword>
<reference evidence="15 16" key="1">
    <citation type="submission" date="2023-09" db="EMBL/GenBank/DDBJ databases">
        <title>Nesidiocoris tenuis whole genome shotgun sequence.</title>
        <authorList>
            <person name="Shibata T."/>
            <person name="Shimoda M."/>
            <person name="Kobayashi T."/>
            <person name="Uehara T."/>
        </authorList>
    </citation>
    <scope>NUCLEOTIDE SEQUENCE [LARGE SCALE GENOMIC DNA]</scope>
    <source>
        <strain evidence="15 16">Japan</strain>
    </source>
</reference>
<organism evidence="15 16">
    <name type="scientific">Nesidiocoris tenuis</name>
    <dbReference type="NCBI Taxonomy" id="355587"/>
    <lineage>
        <taxon>Eukaryota</taxon>
        <taxon>Metazoa</taxon>
        <taxon>Ecdysozoa</taxon>
        <taxon>Arthropoda</taxon>
        <taxon>Hexapoda</taxon>
        <taxon>Insecta</taxon>
        <taxon>Pterygota</taxon>
        <taxon>Neoptera</taxon>
        <taxon>Paraneoptera</taxon>
        <taxon>Hemiptera</taxon>
        <taxon>Heteroptera</taxon>
        <taxon>Panheteroptera</taxon>
        <taxon>Cimicomorpha</taxon>
        <taxon>Miridae</taxon>
        <taxon>Dicyphina</taxon>
        <taxon>Nesidiocoris</taxon>
    </lineage>
</organism>
<evidence type="ECO:0000256" key="13">
    <source>
        <dbReference type="ARBA" id="ARBA00023136"/>
    </source>
</evidence>
<keyword evidence="16" id="KW-1185">Reference proteome</keyword>
<dbReference type="SUPFAM" id="SSF56219">
    <property type="entry name" value="DNase I-like"/>
    <property type="match status" value="1"/>
</dbReference>
<dbReference type="EC" id="3.1.4.12" evidence="5"/>
<keyword evidence="13" id="KW-0472">Membrane</keyword>
<comment type="subcellular location">
    <subcellularLocation>
        <location evidence="1">Membrane</location>
        <topology evidence="1">Multi-pass membrane protein</topology>
    </subcellularLocation>
</comment>
<accession>A0ABN7AV94</accession>
<feature type="domain" description="Endonuclease/exonuclease/phosphatase" evidence="14">
    <location>
        <begin position="28"/>
        <end position="257"/>
    </location>
</feature>
<evidence type="ECO:0000313" key="15">
    <source>
        <dbReference type="EMBL" id="BES95858.1"/>
    </source>
</evidence>
<dbReference type="InterPro" id="IPR036691">
    <property type="entry name" value="Endo/exonu/phosph_ase_sf"/>
</dbReference>
<dbReference type="PANTHER" id="PTHR16320">
    <property type="entry name" value="SPHINGOMYELINASE FAMILY MEMBER"/>
    <property type="match status" value="1"/>
</dbReference>
<gene>
    <name evidence="15" type="ORF">NTJ_08668</name>
</gene>
<dbReference type="Proteomes" id="UP001307889">
    <property type="component" value="Chromosome 6"/>
</dbReference>
<keyword evidence="15" id="KW-0540">Nuclease</keyword>
<evidence type="ECO:0000259" key="14">
    <source>
        <dbReference type="Pfam" id="PF03372"/>
    </source>
</evidence>
<name>A0ABN7AV94_9HEMI</name>
<dbReference type="Pfam" id="PF03372">
    <property type="entry name" value="Exo_endo_phos"/>
    <property type="match status" value="1"/>
</dbReference>
<dbReference type="GO" id="GO:0004519">
    <property type="term" value="F:endonuclease activity"/>
    <property type="evidence" value="ECO:0007669"/>
    <property type="project" value="UniProtKB-KW"/>
</dbReference>
<dbReference type="EMBL" id="AP028914">
    <property type="protein sequence ID" value="BES95858.1"/>
    <property type="molecule type" value="Genomic_DNA"/>
</dbReference>
<dbReference type="InterPro" id="IPR005135">
    <property type="entry name" value="Endo/exonuclease/phosphatase"/>
</dbReference>
<proteinExistence type="inferred from homology"/>
<evidence type="ECO:0000256" key="4">
    <source>
        <dbReference type="ARBA" id="ARBA00006335"/>
    </source>
</evidence>
<evidence type="ECO:0000256" key="10">
    <source>
        <dbReference type="ARBA" id="ARBA00022919"/>
    </source>
</evidence>
<keyword evidence="6" id="KW-0812">Transmembrane</keyword>
<dbReference type="PANTHER" id="PTHR16320:SF24">
    <property type="entry name" value="PHOSPHODIESTERASE, PUTATIVE-RELATED"/>
    <property type="match status" value="1"/>
</dbReference>
<dbReference type="Gene3D" id="3.60.10.10">
    <property type="entry name" value="Endonuclease/exonuclease/phosphatase"/>
    <property type="match status" value="1"/>
</dbReference>
<evidence type="ECO:0000256" key="9">
    <source>
        <dbReference type="ARBA" id="ARBA00022842"/>
    </source>
</evidence>
<comment type="pathway">
    <text evidence="2">Lipid metabolism; sphingolipid metabolism.</text>
</comment>
<evidence type="ECO:0000256" key="5">
    <source>
        <dbReference type="ARBA" id="ARBA00012369"/>
    </source>
</evidence>
<evidence type="ECO:0000256" key="7">
    <source>
        <dbReference type="ARBA" id="ARBA00022723"/>
    </source>
</evidence>
<protein>
    <recommendedName>
        <fullName evidence="5">sphingomyelin phosphodiesterase</fullName>
        <ecNumber evidence="5">3.1.4.12</ecNumber>
    </recommendedName>
</protein>
<evidence type="ECO:0000256" key="6">
    <source>
        <dbReference type="ARBA" id="ARBA00022692"/>
    </source>
</evidence>
<keyword evidence="7" id="KW-0479">Metal-binding</keyword>
<keyword evidence="12" id="KW-0443">Lipid metabolism</keyword>
<evidence type="ECO:0000313" key="16">
    <source>
        <dbReference type="Proteomes" id="UP001307889"/>
    </source>
</evidence>
<keyword evidence="8" id="KW-0378">Hydrolase</keyword>
<evidence type="ECO:0000256" key="1">
    <source>
        <dbReference type="ARBA" id="ARBA00004141"/>
    </source>
</evidence>
<keyword evidence="10" id="KW-0746">Sphingolipid metabolism</keyword>
<keyword evidence="9" id="KW-0460">Magnesium</keyword>
<comment type="pathway">
    <text evidence="3">Sphingolipid metabolism.</text>
</comment>
<evidence type="ECO:0000256" key="3">
    <source>
        <dbReference type="ARBA" id="ARBA00004991"/>
    </source>
</evidence>
<comment type="similarity">
    <text evidence="4">Belongs to the neutral sphingomyelinase family.</text>
</comment>
<evidence type="ECO:0000256" key="12">
    <source>
        <dbReference type="ARBA" id="ARBA00023098"/>
    </source>
</evidence>
<dbReference type="InterPro" id="IPR038772">
    <property type="entry name" value="Sph/SMPD2-like"/>
</dbReference>